<feature type="region of interest" description="Disordered" evidence="1">
    <location>
        <begin position="1"/>
        <end position="43"/>
    </location>
</feature>
<keyword evidence="3" id="KW-1185">Reference proteome</keyword>
<accession>A0ABP9W4H6</accession>
<protein>
    <submittedName>
        <fullName evidence="2">Uncharacterized protein</fullName>
    </submittedName>
</protein>
<dbReference type="Proteomes" id="UP001416858">
    <property type="component" value="Unassembled WGS sequence"/>
</dbReference>
<evidence type="ECO:0000313" key="3">
    <source>
        <dbReference type="Proteomes" id="UP001416858"/>
    </source>
</evidence>
<proteinExistence type="predicted"/>
<reference evidence="2 3" key="1">
    <citation type="submission" date="2024-02" db="EMBL/GenBank/DDBJ databases">
        <title>Rhodopirellula caenicola NBRC 110016.</title>
        <authorList>
            <person name="Ichikawa N."/>
            <person name="Katano-Makiyama Y."/>
            <person name="Hidaka K."/>
        </authorList>
    </citation>
    <scope>NUCLEOTIDE SEQUENCE [LARGE SCALE GENOMIC DNA]</scope>
    <source>
        <strain evidence="2 3">NBRC 110016</strain>
    </source>
</reference>
<dbReference type="EMBL" id="BAABRO010000029">
    <property type="protein sequence ID" value="GAA5510833.1"/>
    <property type="molecule type" value="Genomic_DNA"/>
</dbReference>
<name>A0ABP9W4H6_9BACT</name>
<comment type="caution">
    <text evidence="2">The sequence shown here is derived from an EMBL/GenBank/DDBJ whole genome shotgun (WGS) entry which is preliminary data.</text>
</comment>
<sequence length="43" mass="4704">MVGAASDRIPQTAHQGLLSVVPKTNPPRRLLTQRGERRLLVNG</sequence>
<organism evidence="2 3">
    <name type="scientific">Novipirellula caenicola</name>
    <dbReference type="NCBI Taxonomy" id="1536901"/>
    <lineage>
        <taxon>Bacteria</taxon>
        <taxon>Pseudomonadati</taxon>
        <taxon>Planctomycetota</taxon>
        <taxon>Planctomycetia</taxon>
        <taxon>Pirellulales</taxon>
        <taxon>Pirellulaceae</taxon>
        <taxon>Novipirellula</taxon>
    </lineage>
</organism>
<evidence type="ECO:0000313" key="2">
    <source>
        <dbReference type="EMBL" id="GAA5510833.1"/>
    </source>
</evidence>
<feature type="compositionally biased region" description="Basic and acidic residues" evidence="1">
    <location>
        <begin position="34"/>
        <end position="43"/>
    </location>
</feature>
<gene>
    <name evidence="2" type="ORF">Rcae01_06343</name>
</gene>
<evidence type="ECO:0000256" key="1">
    <source>
        <dbReference type="SAM" id="MobiDB-lite"/>
    </source>
</evidence>